<dbReference type="AlphaFoldDB" id="B8C5I7"/>
<feature type="compositionally biased region" description="Basic and acidic residues" evidence="2">
    <location>
        <begin position="323"/>
        <end position="359"/>
    </location>
</feature>
<evidence type="ECO:0000256" key="2">
    <source>
        <dbReference type="SAM" id="MobiDB-lite"/>
    </source>
</evidence>
<reference evidence="4 5" key="1">
    <citation type="journal article" date="2004" name="Science">
        <title>The genome of the diatom Thalassiosira pseudonana: ecology, evolution, and metabolism.</title>
        <authorList>
            <person name="Armbrust E.V."/>
            <person name="Berges J.A."/>
            <person name="Bowler C."/>
            <person name="Green B.R."/>
            <person name="Martinez D."/>
            <person name="Putnam N.H."/>
            <person name="Zhou S."/>
            <person name="Allen A.E."/>
            <person name="Apt K.E."/>
            <person name="Bechner M."/>
            <person name="Brzezinski M.A."/>
            <person name="Chaal B.K."/>
            <person name="Chiovitti A."/>
            <person name="Davis A.K."/>
            <person name="Demarest M.S."/>
            <person name="Detter J.C."/>
            <person name="Glavina T."/>
            <person name="Goodstein D."/>
            <person name="Hadi M.Z."/>
            <person name="Hellsten U."/>
            <person name="Hildebrand M."/>
            <person name="Jenkins B.D."/>
            <person name="Jurka J."/>
            <person name="Kapitonov V.V."/>
            <person name="Kroger N."/>
            <person name="Lau W.W."/>
            <person name="Lane T.W."/>
            <person name="Larimer F.W."/>
            <person name="Lippmeier J.C."/>
            <person name="Lucas S."/>
            <person name="Medina M."/>
            <person name="Montsant A."/>
            <person name="Obornik M."/>
            <person name="Parker M.S."/>
            <person name="Palenik B."/>
            <person name="Pazour G.J."/>
            <person name="Richardson P.M."/>
            <person name="Rynearson T.A."/>
            <person name="Saito M.A."/>
            <person name="Schwartz D.C."/>
            <person name="Thamatrakoln K."/>
            <person name="Valentin K."/>
            <person name="Vardi A."/>
            <person name="Wilkerson F.P."/>
            <person name="Rokhsar D.S."/>
        </authorList>
    </citation>
    <scope>NUCLEOTIDE SEQUENCE [LARGE SCALE GENOMIC DNA]</scope>
    <source>
        <strain evidence="4 5">CCMP1335</strain>
    </source>
</reference>
<evidence type="ECO:0000256" key="1">
    <source>
        <dbReference type="SAM" id="Coils"/>
    </source>
</evidence>
<dbReference type="KEGG" id="tps:THAPSDRAFT_6089"/>
<feature type="compositionally biased region" description="Basic and acidic residues" evidence="2">
    <location>
        <begin position="399"/>
        <end position="416"/>
    </location>
</feature>
<gene>
    <name evidence="4" type="ORF">THAPSDRAFT_6089</name>
</gene>
<evidence type="ECO:0000256" key="3">
    <source>
        <dbReference type="SAM" id="Phobius"/>
    </source>
</evidence>
<dbReference type="InParanoid" id="B8C5I7"/>
<feature type="transmembrane region" description="Helical" evidence="3">
    <location>
        <begin position="37"/>
        <end position="54"/>
    </location>
</feature>
<dbReference type="Proteomes" id="UP000001449">
    <property type="component" value="Chromosome 6"/>
</dbReference>
<dbReference type="eggNOG" id="ENOG502T83M">
    <property type="taxonomic scope" value="Eukaryota"/>
</dbReference>
<dbReference type="PaxDb" id="35128-Thaps6089"/>
<protein>
    <submittedName>
        <fullName evidence="4">Uncharacterized protein</fullName>
    </submittedName>
</protein>
<evidence type="ECO:0000313" key="5">
    <source>
        <dbReference type="Proteomes" id="UP000001449"/>
    </source>
</evidence>
<feature type="coiled-coil region" evidence="1">
    <location>
        <begin position="122"/>
        <end position="149"/>
    </location>
</feature>
<keyword evidence="3" id="KW-0812">Transmembrane</keyword>
<sequence length="440" mass="49587">MENIQTDEETRPLAPPPRRVAQAYAGNANSNVLKKNGFWIFAFVAFLILSAGGGDDNKKAKRAKKLRSQAENVPAIEVQKQQEVVKNVEFEEKMGKLFQQKSASNEYDEEEELEYNDDYEAEEELEQGIELAMEDVDEAEEEEIEINDSMLVASVRSMEDSVKFYLGRVFGYGGDADDDDESMSESSADIKLTEDQLDIIAKKISERLQADVTQDFRAKADAIAEEKISEIDEIVAEGRDADMNAGEIANDVSEVEAVVVADLKDEIDEAAVKVKDALPEKMKKIRNEVVQEETGKRLSYTSIHHDNQDDIEARKRERKERKKAALKDYKQMKRDDAARKNNRDDESMKRTYDKDDGYVAKKKVMVIDSEDEQKSYSKPKKHYTSSPDGGYDGGSYARRGGDDSDDEPKSSPKKVIETSPDEGNVGLSSASRNRYDSEDE</sequence>
<feature type="compositionally biased region" description="Basic and acidic residues" evidence="2">
    <location>
        <begin position="303"/>
        <end position="315"/>
    </location>
</feature>
<accession>B8C5I7</accession>
<organism evidence="4 5">
    <name type="scientific">Thalassiosira pseudonana</name>
    <name type="common">Marine diatom</name>
    <name type="synonym">Cyclotella nana</name>
    <dbReference type="NCBI Taxonomy" id="35128"/>
    <lineage>
        <taxon>Eukaryota</taxon>
        <taxon>Sar</taxon>
        <taxon>Stramenopiles</taxon>
        <taxon>Ochrophyta</taxon>
        <taxon>Bacillariophyta</taxon>
        <taxon>Coscinodiscophyceae</taxon>
        <taxon>Thalassiosirophycidae</taxon>
        <taxon>Thalassiosirales</taxon>
        <taxon>Thalassiosiraceae</taxon>
        <taxon>Thalassiosira</taxon>
    </lineage>
</organism>
<keyword evidence="3" id="KW-1133">Transmembrane helix</keyword>
<reference evidence="4 5" key="2">
    <citation type="journal article" date="2008" name="Nature">
        <title>The Phaeodactylum genome reveals the evolutionary history of diatom genomes.</title>
        <authorList>
            <person name="Bowler C."/>
            <person name="Allen A.E."/>
            <person name="Badger J.H."/>
            <person name="Grimwood J."/>
            <person name="Jabbari K."/>
            <person name="Kuo A."/>
            <person name="Maheswari U."/>
            <person name="Martens C."/>
            <person name="Maumus F."/>
            <person name="Otillar R.P."/>
            <person name="Rayko E."/>
            <person name="Salamov A."/>
            <person name="Vandepoele K."/>
            <person name="Beszteri B."/>
            <person name="Gruber A."/>
            <person name="Heijde M."/>
            <person name="Katinka M."/>
            <person name="Mock T."/>
            <person name="Valentin K."/>
            <person name="Verret F."/>
            <person name="Berges J.A."/>
            <person name="Brownlee C."/>
            <person name="Cadoret J.P."/>
            <person name="Chiovitti A."/>
            <person name="Choi C.J."/>
            <person name="Coesel S."/>
            <person name="De Martino A."/>
            <person name="Detter J.C."/>
            <person name="Durkin C."/>
            <person name="Falciatore A."/>
            <person name="Fournet J."/>
            <person name="Haruta M."/>
            <person name="Huysman M.J."/>
            <person name="Jenkins B.D."/>
            <person name="Jiroutova K."/>
            <person name="Jorgensen R.E."/>
            <person name="Joubert Y."/>
            <person name="Kaplan A."/>
            <person name="Kroger N."/>
            <person name="Kroth P.G."/>
            <person name="La Roche J."/>
            <person name="Lindquist E."/>
            <person name="Lommer M."/>
            <person name="Martin-Jezequel V."/>
            <person name="Lopez P.J."/>
            <person name="Lucas S."/>
            <person name="Mangogna M."/>
            <person name="McGinnis K."/>
            <person name="Medlin L.K."/>
            <person name="Montsant A."/>
            <person name="Oudot-Le Secq M.P."/>
            <person name="Napoli C."/>
            <person name="Obornik M."/>
            <person name="Parker M.S."/>
            <person name="Petit J.L."/>
            <person name="Porcel B.M."/>
            <person name="Poulsen N."/>
            <person name="Robison M."/>
            <person name="Rychlewski L."/>
            <person name="Rynearson T.A."/>
            <person name="Schmutz J."/>
            <person name="Shapiro H."/>
            <person name="Siaut M."/>
            <person name="Stanley M."/>
            <person name="Sussman M.R."/>
            <person name="Taylor A.R."/>
            <person name="Vardi A."/>
            <person name="von Dassow P."/>
            <person name="Vyverman W."/>
            <person name="Willis A."/>
            <person name="Wyrwicz L.S."/>
            <person name="Rokhsar D.S."/>
            <person name="Weissenbach J."/>
            <person name="Armbrust E.V."/>
            <person name="Green B.R."/>
            <person name="Van de Peer Y."/>
            <person name="Grigoriev I.V."/>
        </authorList>
    </citation>
    <scope>NUCLEOTIDE SEQUENCE [LARGE SCALE GENOMIC DNA]</scope>
    <source>
        <strain evidence="4 5">CCMP1335</strain>
    </source>
</reference>
<keyword evidence="5" id="KW-1185">Reference proteome</keyword>
<dbReference type="EMBL" id="CM000643">
    <property type="protein sequence ID" value="EED91126.1"/>
    <property type="molecule type" value="Genomic_DNA"/>
</dbReference>
<keyword evidence="3" id="KW-0472">Membrane</keyword>
<evidence type="ECO:0000313" key="4">
    <source>
        <dbReference type="EMBL" id="EED91126.1"/>
    </source>
</evidence>
<name>B8C5I7_THAPS</name>
<feature type="region of interest" description="Disordered" evidence="2">
    <location>
        <begin position="290"/>
        <end position="440"/>
    </location>
</feature>
<dbReference type="HOGENOM" id="CLU_623338_0_0_1"/>
<proteinExistence type="predicted"/>
<dbReference type="GeneID" id="7448597"/>
<keyword evidence="1" id="KW-0175">Coiled coil</keyword>
<dbReference type="RefSeq" id="XP_002291019.1">
    <property type="nucleotide sequence ID" value="XM_002290983.1"/>
</dbReference>
<dbReference type="OMA" id="CIMENIQ"/>